<protein>
    <submittedName>
        <fullName evidence="3">Cold-shock DNA-binding protein</fullName>
    </submittedName>
    <submittedName>
        <fullName evidence="2">Cold-shock protein</fullName>
    </submittedName>
</protein>
<dbReference type="PRINTS" id="PR00050">
    <property type="entry name" value="COLDSHOCK"/>
</dbReference>
<evidence type="ECO:0000313" key="3">
    <source>
        <dbReference type="EMBL" id="RKS88018.1"/>
    </source>
</evidence>
<dbReference type="Proteomes" id="UP000275727">
    <property type="component" value="Chromosome"/>
</dbReference>
<dbReference type="EMBL" id="AP018711">
    <property type="protein sequence ID" value="BBE35829.1"/>
    <property type="molecule type" value="Genomic_DNA"/>
</dbReference>
<dbReference type="InterPro" id="IPR011129">
    <property type="entry name" value="CSD"/>
</dbReference>
<feature type="domain" description="CSD" evidence="1">
    <location>
        <begin position="24"/>
        <end position="89"/>
    </location>
</feature>
<evidence type="ECO:0000259" key="1">
    <source>
        <dbReference type="PROSITE" id="PS51857"/>
    </source>
</evidence>
<dbReference type="PANTHER" id="PTHR11544">
    <property type="entry name" value="COLD SHOCK DOMAIN CONTAINING PROTEINS"/>
    <property type="match status" value="1"/>
</dbReference>
<keyword evidence="5" id="KW-1185">Reference proteome</keyword>
<dbReference type="InterPro" id="IPR050181">
    <property type="entry name" value="Cold_shock_domain"/>
</dbReference>
<dbReference type="InterPro" id="IPR002059">
    <property type="entry name" value="CSP_DNA-bd"/>
</dbReference>
<dbReference type="Gene3D" id="2.40.50.140">
    <property type="entry name" value="Nucleic acid-binding proteins"/>
    <property type="match status" value="2"/>
</dbReference>
<dbReference type="InterPro" id="IPR012340">
    <property type="entry name" value="NA-bd_OB-fold"/>
</dbReference>
<evidence type="ECO:0000313" key="4">
    <source>
        <dbReference type="Proteomes" id="UP000275727"/>
    </source>
</evidence>
<proteinExistence type="predicted"/>
<dbReference type="CDD" id="cd04458">
    <property type="entry name" value="CSP_CDS"/>
    <property type="match status" value="2"/>
</dbReference>
<dbReference type="SUPFAM" id="SSF50249">
    <property type="entry name" value="Nucleic acid-binding proteins"/>
    <property type="match status" value="2"/>
</dbReference>
<reference evidence="2 4" key="1">
    <citation type="submission" date="2018-06" db="EMBL/GenBank/DDBJ databases">
        <title>Complete Genome Sequence of the Microcystin-Degrading Bacterium Sphingosinicella microcystinivorans Strain B-9.</title>
        <authorList>
            <person name="Jin H."/>
            <person name="Nishizawa T."/>
            <person name="Guo Y."/>
            <person name="Nishizawa A."/>
            <person name="Park H."/>
            <person name="Kato H."/>
            <person name="Tsuji K."/>
            <person name="Harada K."/>
        </authorList>
    </citation>
    <scope>NUCLEOTIDE SEQUENCE [LARGE SCALE GENOMIC DNA]</scope>
    <source>
        <strain evidence="2 4">B9</strain>
    </source>
</reference>
<feature type="domain" description="CSD" evidence="1">
    <location>
        <begin position="123"/>
        <end position="191"/>
    </location>
</feature>
<name>A0AAD1D9R0_SPHMI</name>
<dbReference type="Proteomes" id="UP000276029">
    <property type="component" value="Unassembled WGS sequence"/>
</dbReference>
<keyword evidence="3" id="KW-0238">DNA-binding</keyword>
<dbReference type="GO" id="GO:0003677">
    <property type="term" value="F:DNA binding"/>
    <property type="evidence" value="ECO:0007669"/>
    <property type="project" value="UniProtKB-KW"/>
</dbReference>
<dbReference type="RefSeq" id="WP_121051914.1">
    <property type="nucleotide sequence ID" value="NZ_AP018711.1"/>
</dbReference>
<evidence type="ECO:0000313" key="2">
    <source>
        <dbReference type="EMBL" id="BBE35829.1"/>
    </source>
</evidence>
<dbReference type="EMBL" id="RBWX01000009">
    <property type="protein sequence ID" value="RKS88018.1"/>
    <property type="molecule type" value="Genomic_DNA"/>
</dbReference>
<dbReference type="KEGG" id="smic:SmB9_34870"/>
<sequence>MAEHALLPEGEHVSDLAEVAEEFRVDGTVKWFDAVRGYGFIVPSDGSGDVLVHFSTLREVGRRTLPEGATVVCMAVARERGRQARRIIELDLTTAIGPDPELVVQRAASRVDPMQLIDDAGDYERLEVKWFNRLKGYGFLTRGEGSHDIFVHMETVRRAGLIELTPGQYVMARIAEGDKGPLAVAIGTGEA</sequence>
<organism evidence="2 4">
    <name type="scientific">Sphingosinicella microcystinivorans</name>
    <dbReference type="NCBI Taxonomy" id="335406"/>
    <lineage>
        <taxon>Bacteria</taxon>
        <taxon>Pseudomonadati</taxon>
        <taxon>Pseudomonadota</taxon>
        <taxon>Alphaproteobacteria</taxon>
        <taxon>Sphingomonadales</taxon>
        <taxon>Sphingosinicellaceae</taxon>
        <taxon>Sphingosinicella</taxon>
    </lineage>
</organism>
<dbReference type="SMART" id="SM00357">
    <property type="entry name" value="CSP"/>
    <property type="match status" value="2"/>
</dbReference>
<accession>A0AAD1D9R0</accession>
<dbReference type="PROSITE" id="PS51857">
    <property type="entry name" value="CSD_2"/>
    <property type="match status" value="2"/>
</dbReference>
<gene>
    <name evidence="3" type="ORF">DFR51_2665</name>
    <name evidence="2" type="ORF">SmB9_34870</name>
</gene>
<dbReference type="AlphaFoldDB" id="A0AAD1D9R0"/>
<evidence type="ECO:0000313" key="5">
    <source>
        <dbReference type="Proteomes" id="UP000276029"/>
    </source>
</evidence>
<dbReference type="GO" id="GO:0005829">
    <property type="term" value="C:cytosol"/>
    <property type="evidence" value="ECO:0007669"/>
    <property type="project" value="UniProtKB-ARBA"/>
</dbReference>
<reference evidence="3 5" key="2">
    <citation type="submission" date="2018-10" db="EMBL/GenBank/DDBJ databases">
        <title>Genomic Encyclopedia of Type Strains, Phase IV (KMG-IV): sequencing the most valuable type-strain genomes for metagenomic binning, comparative biology and taxonomic classification.</title>
        <authorList>
            <person name="Goeker M."/>
        </authorList>
    </citation>
    <scope>NUCLEOTIDE SEQUENCE [LARGE SCALE GENOMIC DNA]</scope>
    <source>
        <strain evidence="3 5">DSM 19791</strain>
    </source>
</reference>
<dbReference type="Pfam" id="PF00313">
    <property type="entry name" value="CSD"/>
    <property type="match status" value="2"/>
</dbReference>